<dbReference type="OrthoDB" id="4230779at2"/>
<organism evidence="7 8">
    <name type="scientific">Falsihalocynthiibacter arcticus</name>
    <dbReference type="NCBI Taxonomy" id="1579316"/>
    <lineage>
        <taxon>Bacteria</taxon>
        <taxon>Pseudomonadati</taxon>
        <taxon>Pseudomonadota</taxon>
        <taxon>Alphaproteobacteria</taxon>
        <taxon>Rhodobacterales</taxon>
        <taxon>Roseobacteraceae</taxon>
        <taxon>Falsihalocynthiibacter</taxon>
    </lineage>
</organism>
<dbReference type="GO" id="GO:0071949">
    <property type="term" value="F:FAD binding"/>
    <property type="evidence" value="ECO:0007669"/>
    <property type="project" value="InterPro"/>
</dbReference>
<gene>
    <name evidence="7" type="ORF">RC74_15655</name>
</gene>
<evidence type="ECO:0000256" key="3">
    <source>
        <dbReference type="ARBA" id="ARBA00022827"/>
    </source>
</evidence>
<dbReference type="Gene3D" id="3.50.50.60">
    <property type="entry name" value="FAD/NAD(P)-binding domain"/>
    <property type="match status" value="1"/>
</dbReference>
<dbReference type="InterPro" id="IPR036188">
    <property type="entry name" value="FAD/NAD-bd_sf"/>
</dbReference>
<evidence type="ECO:0000256" key="4">
    <source>
        <dbReference type="ARBA" id="ARBA00023002"/>
    </source>
</evidence>
<accession>A0A126V3J4</accession>
<proteinExistence type="predicted"/>
<dbReference type="PANTHER" id="PTHR13789:SF318">
    <property type="entry name" value="GERANYLGERANYL DIPHOSPHATE REDUCTASE"/>
    <property type="match status" value="1"/>
</dbReference>
<keyword evidence="4" id="KW-0560">Oxidoreductase</keyword>
<evidence type="ECO:0000256" key="1">
    <source>
        <dbReference type="ARBA" id="ARBA00001974"/>
    </source>
</evidence>
<dbReference type="EMBL" id="CP014327">
    <property type="protein sequence ID" value="AML52515.1"/>
    <property type="molecule type" value="Genomic_DNA"/>
</dbReference>
<dbReference type="PANTHER" id="PTHR13789">
    <property type="entry name" value="MONOOXYGENASE"/>
    <property type="match status" value="1"/>
</dbReference>
<dbReference type="SUPFAM" id="SSF54373">
    <property type="entry name" value="FAD-linked reductases, C-terminal domain"/>
    <property type="match status" value="1"/>
</dbReference>
<feature type="domain" description="FAD-binding" evidence="6">
    <location>
        <begin position="9"/>
        <end position="343"/>
    </location>
</feature>
<dbReference type="AlphaFoldDB" id="A0A126V3J4"/>
<evidence type="ECO:0000313" key="7">
    <source>
        <dbReference type="EMBL" id="AML52515.1"/>
    </source>
</evidence>
<keyword evidence="3" id="KW-0274">FAD</keyword>
<dbReference type="STRING" id="1579316.RC74_15655"/>
<dbReference type="InterPro" id="IPR050493">
    <property type="entry name" value="FAD-dep_Monooxygenase_BioMet"/>
</dbReference>
<dbReference type="RefSeq" id="WP_039002197.1">
    <property type="nucleotide sequence ID" value="NZ_CP014327.1"/>
</dbReference>
<protein>
    <submittedName>
        <fullName evidence="7">Monooxygenase</fullName>
    </submittedName>
</protein>
<sequence length="394" mass="42880">MLLIGQKISVLGAGIGGLTVATALAHRGAQVTIYEQASEIKEVGAGIQISPNGFAVLRALGMGDALRSIARRGRRVELLDFRRGGPVFSLDLDVNGDGFPYYFVHRADLIYLLEEAARAAGVEIILGQRVEAVDVSSATPRLKLDDGTEISCDVLLGADGLHSKVRAALNGEAPPRFTGQVAWRAIVPSAENSRNETTVKVYMGPGCHFVCYPLRDGSMTNIVAVQERDLWADEGWNHADNPDNLRTAFAGFRPEVQALLAKIEDTQLWGLFRHPVAPIWHKNNAAILGDAAHPTLPFLAQGAVMALEDAWVLADAMIMAETADQAFALYQNTRFSRVSRIIEAASQNARNYHLRPGPFRTLAHGALKLGSHIAPQMAAKKFDWIYTHDVTKNT</sequence>
<evidence type="ECO:0000256" key="2">
    <source>
        <dbReference type="ARBA" id="ARBA00022630"/>
    </source>
</evidence>
<dbReference type="Proteomes" id="UP000070371">
    <property type="component" value="Chromosome"/>
</dbReference>
<keyword evidence="8" id="KW-1185">Reference proteome</keyword>
<keyword evidence="2" id="KW-0285">Flavoprotein</keyword>
<evidence type="ECO:0000259" key="6">
    <source>
        <dbReference type="Pfam" id="PF01494"/>
    </source>
</evidence>
<name>A0A126V3J4_9RHOB</name>
<comment type="cofactor">
    <cofactor evidence="1">
        <name>FAD</name>
        <dbReference type="ChEBI" id="CHEBI:57692"/>
    </cofactor>
</comment>
<keyword evidence="5 7" id="KW-0503">Monooxygenase</keyword>
<evidence type="ECO:0000313" key="8">
    <source>
        <dbReference type="Proteomes" id="UP000070371"/>
    </source>
</evidence>
<dbReference type="PRINTS" id="PR00420">
    <property type="entry name" value="RNGMNOXGNASE"/>
</dbReference>
<dbReference type="SUPFAM" id="SSF51905">
    <property type="entry name" value="FAD/NAD(P)-binding domain"/>
    <property type="match status" value="1"/>
</dbReference>
<dbReference type="Pfam" id="PF01494">
    <property type="entry name" value="FAD_binding_3"/>
    <property type="match status" value="1"/>
</dbReference>
<dbReference type="KEGG" id="hat:RC74_15655"/>
<dbReference type="GO" id="GO:0004497">
    <property type="term" value="F:monooxygenase activity"/>
    <property type="evidence" value="ECO:0007669"/>
    <property type="project" value="UniProtKB-KW"/>
</dbReference>
<reference evidence="7 8" key="1">
    <citation type="submission" date="2016-02" db="EMBL/GenBank/DDBJ databases">
        <title>Complete genome sequence of Halocynthiibacter arcticus PAMC 20958t from arctic marine sediment.</title>
        <authorList>
            <person name="Lee Y.M."/>
            <person name="Baek K."/>
            <person name="Lee H.K."/>
            <person name="Shin S.C."/>
        </authorList>
    </citation>
    <scope>NUCLEOTIDE SEQUENCE [LARGE SCALE GENOMIC DNA]</scope>
    <source>
        <strain evidence="7">PAMC 20958</strain>
    </source>
</reference>
<dbReference type="InterPro" id="IPR002938">
    <property type="entry name" value="FAD-bd"/>
</dbReference>
<evidence type="ECO:0000256" key="5">
    <source>
        <dbReference type="ARBA" id="ARBA00023033"/>
    </source>
</evidence>